<dbReference type="Proteomes" id="UP000310108">
    <property type="component" value="Unassembled WGS sequence"/>
</dbReference>
<dbReference type="EMBL" id="PJEX01000622">
    <property type="protein sequence ID" value="TKW49079.1"/>
    <property type="molecule type" value="Genomic_DNA"/>
</dbReference>
<feature type="compositionally biased region" description="Pro residues" evidence="1">
    <location>
        <begin position="76"/>
        <end position="87"/>
    </location>
</feature>
<evidence type="ECO:0000313" key="3">
    <source>
        <dbReference type="Proteomes" id="UP000310108"/>
    </source>
</evidence>
<feature type="compositionally biased region" description="Polar residues" evidence="1">
    <location>
        <begin position="50"/>
        <end position="61"/>
    </location>
</feature>
<gene>
    <name evidence="2" type="ORF">CTA1_2021</name>
</gene>
<accession>A0A4U6X2T1</accession>
<comment type="caution">
    <text evidence="2">The sequence shown here is derived from an EMBL/GenBank/DDBJ whole genome shotgun (WGS) entry which is preliminary data.</text>
</comment>
<feature type="region of interest" description="Disordered" evidence="1">
    <location>
        <begin position="46"/>
        <end position="105"/>
    </location>
</feature>
<organism evidence="2 3">
    <name type="scientific">Colletotrichum tanaceti</name>
    <dbReference type="NCBI Taxonomy" id="1306861"/>
    <lineage>
        <taxon>Eukaryota</taxon>
        <taxon>Fungi</taxon>
        <taxon>Dikarya</taxon>
        <taxon>Ascomycota</taxon>
        <taxon>Pezizomycotina</taxon>
        <taxon>Sordariomycetes</taxon>
        <taxon>Hypocreomycetidae</taxon>
        <taxon>Glomerellales</taxon>
        <taxon>Glomerellaceae</taxon>
        <taxon>Colletotrichum</taxon>
        <taxon>Colletotrichum destructivum species complex</taxon>
    </lineage>
</organism>
<protein>
    <submittedName>
        <fullName evidence="2">Uncharacterized protein</fullName>
    </submittedName>
</protein>
<keyword evidence="3" id="KW-1185">Reference proteome</keyword>
<name>A0A4U6X2T1_9PEZI</name>
<evidence type="ECO:0000256" key="1">
    <source>
        <dbReference type="SAM" id="MobiDB-lite"/>
    </source>
</evidence>
<sequence>MEQGHAVSNKPCGSAAAWLLRMPPRGIMSEPKDWTREAEIAAVLDDVLATAQSDSSGSTPAPGQPPEETHVNRFPETPPQPCPPSPGNPDLRLPGFADIDGEVDGLGYNETSVDIVCVPCPGADPVETWARDPLPEGYF</sequence>
<reference evidence="2 3" key="1">
    <citation type="journal article" date="2019" name="PLoS ONE">
        <title>Comparative genome analysis indicates high evolutionary potential of pathogenicity genes in Colletotrichum tanaceti.</title>
        <authorList>
            <person name="Lelwala R.V."/>
            <person name="Korhonen P.K."/>
            <person name="Young N.D."/>
            <person name="Scott J.B."/>
            <person name="Ades P.A."/>
            <person name="Gasser R.B."/>
            <person name="Taylor P.W.J."/>
        </authorList>
    </citation>
    <scope>NUCLEOTIDE SEQUENCE [LARGE SCALE GENOMIC DNA]</scope>
    <source>
        <strain evidence="2">BRIP57314</strain>
    </source>
</reference>
<dbReference type="AlphaFoldDB" id="A0A4U6X2T1"/>
<proteinExistence type="predicted"/>
<evidence type="ECO:0000313" key="2">
    <source>
        <dbReference type="EMBL" id="TKW49079.1"/>
    </source>
</evidence>